<dbReference type="Proteomes" id="UP000634308">
    <property type="component" value="Unassembled WGS sequence"/>
</dbReference>
<dbReference type="PIRSF" id="PIRSF014979">
    <property type="entry name" value="UCP014979"/>
    <property type="match status" value="1"/>
</dbReference>
<evidence type="ECO:0000313" key="2">
    <source>
        <dbReference type="EMBL" id="GGR64786.1"/>
    </source>
</evidence>
<evidence type="ECO:0000313" key="3">
    <source>
        <dbReference type="Proteomes" id="UP000634308"/>
    </source>
</evidence>
<dbReference type="RefSeq" id="WP_189065675.1">
    <property type="nucleotide sequence ID" value="NZ_BMQM01000021.1"/>
</dbReference>
<sequence>MKRMLIPFLLLATAGAQTGNVPQNVTFTLNQDLIKSVVTDGKATETVIENPKTVLPGDILREQITLVNVSGRKLAQLLVNVPVPKGTEFAQLTTANANRWKVQYSLDGGKTFSAAPTRTVTVTENGQSVTRKVPVPITEYTNVRWTVTNINPDETLKFAFRVKVK</sequence>
<feature type="chain" id="PRO_5046338473" description="DUF11 domain-containing protein" evidence="1">
    <location>
        <begin position="19"/>
        <end position="165"/>
    </location>
</feature>
<name>A0ABQ2RV15_9DEIO</name>
<evidence type="ECO:0000256" key="1">
    <source>
        <dbReference type="SAM" id="SignalP"/>
    </source>
</evidence>
<dbReference type="InterPro" id="IPR014468">
    <property type="entry name" value="UCP014979"/>
</dbReference>
<feature type="signal peptide" evidence="1">
    <location>
        <begin position="1"/>
        <end position="18"/>
    </location>
</feature>
<protein>
    <recommendedName>
        <fullName evidence="4">DUF11 domain-containing protein</fullName>
    </recommendedName>
</protein>
<dbReference type="EMBL" id="BMQM01000021">
    <property type="protein sequence ID" value="GGR64786.1"/>
    <property type="molecule type" value="Genomic_DNA"/>
</dbReference>
<organism evidence="2 3">
    <name type="scientific">Deinococcus seoulensis</name>
    <dbReference type="NCBI Taxonomy" id="1837379"/>
    <lineage>
        <taxon>Bacteria</taxon>
        <taxon>Thermotogati</taxon>
        <taxon>Deinococcota</taxon>
        <taxon>Deinococci</taxon>
        <taxon>Deinococcales</taxon>
        <taxon>Deinococcaceae</taxon>
        <taxon>Deinococcus</taxon>
    </lineage>
</organism>
<accession>A0ABQ2RV15</accession>
<keyword evidence="1" id="KW-0732">Signal</keyword>
<reference evidence="3" key="1">
    <citation type="journal article" date="2019" name="Int. J. Syst. Evol. Microbiol.">
        <title>The Global Catalogue of Microorganisms (GCM) 10K type strain sequencing project: providing services to taxonomists for standard genome sequencing and annotation.</title>
        <authorList>
            <consortium name="The Broad Institute Genomics Platform"/>
            <consortium name="The Broad Institute Genome Sequencing Center for Infectious Disease"/>
            <person name="Wu L."/>
            <person name="Ma J."/>
        </authorList>
    </citation>
    <scope>NUCLEOTIDE SEQUENCE [LARGE SCALE GENOMIC DNA]</scope>
    <source>
        <strain evidence="3">JCM 31404</strain>
    </source>
</reference>
<comment type="caution">
    <text evidence="2">The sequence shown here is derived from an EMBL/GenBank/DDBJ whole genome shotgun (WGS) entry which is preliminary data.</text>
</comment>
<keyword evidence="3" id="KW-1185">Reference proteome</keyword>
<proteinExistence type="predicted"/>
<gene>
    <name evidence="2" type="ORF">GCM10008959_28600</name>
</gene>
<evidence type="ECO:0008006" key="4">
    <source>
        <dbReference type="Google" id="ProtNLM"/>
    </source>
</evidence>